<dbReference type="EMBL" id="CAXKWB010001813">
    <property type="protein sequence ID" value="CAL4065543.1"/>
    <property type="molecule type" value="Genomic_DNA"/>
</dbReference>
<evidence type="ECO:0000256" key="6">
    <source>
        <dbReference type="ARBA" id="ARBA00022857"/>
    </source>
</evidence>
<dbReference type="PANTHER" id="PTHR19384:SF17">
    <property type="entry name" value="NADPH--CYTOCHROME P450 REDUCTASE"/>
    <property type="match status" value="1"/>
</dbReference>
<sequence length="171" mass="19851">KLKTKTFLKFCFRLPNKTHIPVIMVGPGTGLAPFRGFIQEKKHQKNEGKSVGEVVLYFGCRNQDTDFMYEEELQSYVDDGVMKMHVAFSRDQENKFYVSHLLEQNRADVWRILGQENGHFYVCGDAKRMARDVNEIIINIAETEGKMSRNEAEAFVKKLMSQKRYSADVWS</sequence>
<dbReference type="GO" id="GO:0010181">
    <property type="term" value="F:FMN binding"/>
    <property type="evidence" value="ECO:0007669"/>
    <property type="project" value="TreeGrafter"/>
</dbReference>
<name>A0AAV2PXJ3_MEGNR</name>
<accession>A0AAV2PXJ3</accession>
<evidence type="ECO:0000313" key="11">
    <source>
        <dbReference type="Proteomes" id="UP001497623"/>
    </source>
</evidence>
<evidence type="ECO:0000256" key="2">
    <source>
        <dbReference type="ARBA" id="ARBA00001974"/>
    </source>
</evidence>
<gene>
    <name evidence="10" type="ORF">MNOR_LOCUS4871</name>
</gene>
<feature type="domain" description="Oxidoreductase FAD/NAD(P)-binding" evidence="9">
    <location>
        <begin position="24"/>
        <end position="134"/>
    </location>
</feature>
<feature type="non-terminal residue" evidence="10">
    <location>
        <position position="1"/>
    </location>
</feature>
<dbReference type="GO" id="GO:0050660">
    <property type="term" value="F:flavin adenine dinucleotide binding"/>
    <property type="evidence" value="ECO:0007669"/>
    <property type="project" value="TreeGrafter"/>
</dbReference>
<evidence type="ECO:0000256" key="3">
    <source>
        <dbReference type="ARBA" id="ARBA00022630"/>
    </source>
</evidence>
<organism evidence="10 11">
    <name type="scientific">Meganyctiphanes norvegica</name>
    <name type="common">Northern krill</name>
    <name type="synonym">Thysanopoda norvegica</name>
    <dbReference type="NCBI Taxonomy" id="48144"/>
    <lineage>
        <taxon>Eukaryota</taxon>
        <taxon>Metazoa</taxon>
        <taxon>Ecdysozoa</taxon>
        <taxon>Arthropoda</taxon>
        <taxon>Crustacea</taxon>
        <taxon>Multicrustacea</taxon>
        <taxon>Malacostraca</taxon>
        <taxon>Eumalacostraca</taxon>
        <taxon>Eucarida</taxon>
        <taxon>Euphausiacea</taxon>
        <taxon>Euphausiidae</taxon>
        <taxon>Meganyctiphanes</taxon>
    </lineage>
</organism>
<keyword evidence="11" id="KW-1185">Reference proteome</keyword>
<keyword evidence="5" id="KW-0274">FAD</keyword>
<feature type="non-terminal residue" evidence="10">
    <location>
        <position position="171"/>
    </location>
</feature>
<keyword evidence="3" id="KW-0285">Flavoprotein</keyword>
<protein>
    <recommendedName>
        <fullName evidence="8">NADPH--hemoprotein reductase</fullName>
        <ecNumber evidence="8">1.6.2.4</ecNumber>
    </recommendedName>
</protein>
<dbReference type="Proteomes" id="UP001497623">
    <property type="component" value="Unassembled WGS sequence"/>
</dbReference>
<dbReference type="SUPFAM" id="SSF52343">
    <property type="entry name" value="Ferredoxin reductase-like, C-terminal NADP-linked domain"/>
    <property type="match status" value="1"/>
</dbReference>
<dbReference type="AlphaFoldDB" id="A0AAV2PXJ3"/>
<proteinExistence type="predicted"/>
<evidence type="ECO:0000256" key="1">
    <source>
        <dbReference type="ARBA" id="ARBA00001917"/>
    </source>
</evidence>
<comment type="caution">
    <text evidence="10">The sequence shown here is derived from an EMBL/GenBank/DDBJ whole genome shotgun (WGS) entry which is preliminary data.</text>
</comment>
<dbReference type="Gene3D" id="3.40.50.80">
    <property type="entry name" value="Nucleotide-binding domain of ferredoxin-NADP reductase (FNR) module"/>
    <property type="match status" value="1"/>
</dbReference>
<dbReference type="PRINTS" id="PR00371">
    <property type="entry name" value="FPNCR"/>
</dbReference>
<dbReference type="EC" id="1.6.2.4" evidence="8"/>
<dbReference type="InterPro" id="IPR039261">
    <property type="entry name" value="FNR_nucleotide-bd"/>
</dbReference>
<keyword evidence="6" id="KW-0521">NADP</keyword>
<evidence type="ECO:0000259" key="9">
    <source>
        <dbReference type="Pfam" id="PF00175"/>
    </source>
</evidence>
<comment type="cofactor">
    <cofactor evidence="1">
        <name>FMN</name>
        <dbReference type="ChEBI" id="CHEBI:58210"/>
    </cofactor>
</comment>
<keyword evidence="4" id="KW-0288">FMN</keyword>
<dbReference type="InterPro" id="IPR001709">
    <property type="entry name" value="Flavoprot_Pyr_Nucl_cyt_Rdtase"/>
</dbReference>
<dbReference type="GO" id="GO:0009725">
    <property type="term" value="P:response to hormone"/>
    <property type="evidence" value="ECO:0007669"/>
    <property type="project" value="TreeGrafter"/>
</dbReference>
<reference evidence="10 11" key="1">
    <citation type="submission" date="2024-05" db="EMBL/GenBank/DDBJ databases">
        <authorList>
            <person name="Wallberg A."/>
        </authorList>
    </citation>
    <scope>NUCLEOTIDE SEQUENCE [LARGE SCALE GENOMIC DNA]</scope>
</reference>
<dbReference type="InterPro" id="IPR001433">
    <property type="entry name" value="OxRdtase_FAD/NAD-bd"/>
</dbReference>
<dbReference type="Pfam" id="PF00175">
    <property type="entry name" value="NAD_binding_1"/>
    <property type="match status" value="1"/>
</dbReference>
<evidence type="ECO:0000313" key="10">
    <source>
        <dbReference type="EMBL" id="CAL4065543.1"/>
    </source>
</evidence>
<keyword evidence="7" id="KW-0560">Oxidoreductase</keyword>
<comment type="cofactor">
    <cofactor evidence="2">
        <name>FAD</name>
        <dbReference type="ChEBI" id="CHEBI:57692"/>
    </cofactor>
</comment>
<dbReference type="FunFam" id="3.40.50.80:FF:000001">
    <property type="entry name" value="NADPH--cytochrome P450 reductase 1"/>
    <property type="match status" value="1"/>
</dbReference>
<dbReference type="GO" id="GO:0003958">
    <property type="term" value="F:NADPH-hemoprotein reductase activity"/>
    <property type="evidence" value="ECO:0007669"/>
    <property type="project" value="UniProtKB-EC"/>
</dbReference>
<evidence type="ECO:0000256" key="5">
    <source>
        <dbReference type="ARBA" id="ARBA00022827"/>
    </source>
</evidence>
<evidence type="ECO:0000256" key="4">
    <source>
        <dbReference type="ARBA" id="ARBA00022643"/>
    </source>
</evidence>
<evidence type="ECO:0000256" key="8">
    <source>
        <dbReference type="ARBA" id="ARBA00023797"/>
    </source>
</evidence>
<evidence type="ECO:0000256" key="7">
    <source>
        <dbReference type="ARBA" id="ARBA00023002"/>
    </source>
</evidence>
<dbReference type="PANTHER" id="PTHR19384">
    <property type="entry name" value="NITRIC OXIDE SYNTHASE-RELATED"/>
    <property type="match status" value="1"/>
</dbReference>
<dbReference type="GO" id="GO:0005829">
    <property type="term" value="C:cytosol"/>
    <property type="evidence" value="ECO:0007669"/>
    <property type="project" value="TreeGrafter"/>
</dbReference>